<evidence type="ECO:0000313" key="1">
    <source>
        <dbReference type="EMBL" id="MFC4906937.1"/>
    </source>
</evidence>
<name>A0ABV9TVW1_9ACTN</name>
<dbReference type="EMBL" id="JBHSIT010000002">
    <property type="protein sequence ID" value="MFC4906937.1"/>
    <property type="molecule type" value="Genomic_DNA"/>
</dbReference>
<gene>
    <name evidence="1" type="ORF">ACFPCY_06385</name>
</gene>
<proteinExistence type="predicted"/>
<evidence type="ECO:0000313" key="2">
    <source>
        <dbReference type="Proteomes" id="UP001595872"/>
    </source>
</evidence>
<sequence length="147" mass="15679">MSLPLIAHHLGALAKARTVTDRLAASYCALELLEAAVQELGFLDALDPPPRWAAIHRHAAQARALLTGAPSIAWPLTVPPPTVALAVHDHATVTGRLIELGEALTETLLATARQAEDVTDVLCTLKAALRVQVLTAELHHSRALGRY</sequence>
<comment type="caution">
    <text evidence="1">The sequence shown here is derived from an EMBL/GenBank/DDBJ whole genome shotgun (WGS) entry which is preliminary data.</text>
</comment>
<protein>
    <submittedName>
        <fullName evidence="1">Uncharacterized protein</fullName>
    </submittedName>
</protein>
<organism evidence="1 2">
    <name type="scientific">Actinomadura gamaensis</name>
    <dbReference type="NCBI Taxonomy" id="1763541"/>
    <lineage>
        <taxon>Bacteria</taxon>
        <taxon>Bacillati</taxon>
        <taxon>Actinomycetota</taxon>
        <taxon>Actinomycetes</taxon>
        <taxon>Streptosporangiales</taxon>
        <taxon>Thermomonosporaceae</taxon>
        <taxon>Actinomadura</taxon>
    </lineage>
</organism>
<dbReference type="RefSeq" id="WP_378252677.1">
    <property type="nucleotide sequence ID" value="NZ_JBHSIT010000002.1"/>
</dbReference>
<reference evidence="2" key="1">
    <citation type="journal article" date="2019" name="Int. J. Syst. Evol. Microbiol.">
        <title>The Global Catalogue of Microorganisms (GCM) 10K type strain sequencing project: providing services to taxonomists for standard genome sequencing and annotation.</title>
        <authorList>
            <consortium name="The Broad Institute Genomics Platform"/>
            <consortium name="The Broad Institute Genome Sequencing Center for Infectious Disease"/>
            <person name="Wu L."/>
            <person name="Ma J."/>
        </authorList>
    </citation>
    <scope>NUCLEOTIDE SEQUENCE [LARGE SCALE GENOMIC DNA]</scope>
    <source>
        <strain evidence="2">KLKA75</strain>
    </source>
</reference>
<keyword evidence="2" id="KW-1185">Reference proteome</keyword>
<accession>A0ABV9TVW1</accession>
<dbReference type="Proteomes" id="UP001595872">
    <property type="component" value="Unassembled WGS sequence"/>
</dbReference>